<proteinExistence type="predicted"/>
<organism evidence="2 3">
    <name type="scientific">Thalassotalea castellviae</name>
    <dbReference type="NCBI Taxonomy" id="3075612"/>
    <lineage>
        <taxon>Bacteria</taxon>
        <taxon>Pseudomonadati</taxon>
        <taxon>Pseudomonadota</taxon>
        <taxon>Gammaproteobacteria</taxon>
        <taxon>Alteromonadales</taxon>
        <taxon>Colwelliaceae</taxon>
        <taxon>Thalassotalea</taxon>
    </lineage>
</organism>
<dbReference type="RefSeq" id="WP_311581252.1">
    <property type="nucleotide sequence ID" value="NZ_JAVRIF010000005.1"/>
</dbReference>
<dbReference type="Proteomes" id="UP001266357">
    <property type="component" value="Unassembled WGS sequence"/>
</dbReference>
<dbReference type="EMBL" id="JAVRIF010000005">
    <property type="protein sequence ID" value="MDT0603958.1"/>
    <property type="molecule type" value="Genomic_DNA"/>
</dbReference>
<feature type="transmembrane region" description="Helical" evidence="1">
    <location>
        <begin position="12"/>
        <end position="35"/>
    </location>
</feature>
<gene>
    <name evidence="2" type="ORF">RM573_10165</name>
</gene>
<evidence type="ECO:0000313" key="3">
    <source>
        <dbReference type="Proteomes" id="UP001266357"/>
    </source>
</evidence>
<dbReference type="Pfam" id="PF11346">
    <property type="entry name" value="DUF3149"/>
    <property type="match status" value="1"/>
</dbReference>
<evidence type="ECO:0000313" key="2">
    <source>
        <dbReference type="EMBL" id="MDT0603958.1"/>
    </source>
</evidence>
<evidence type="ECO:0000256" key="1">
    <source>
        <dbReference type="SAM" id="Phobius"/>
    </source>
</evidence>
<reference evidence="2 3" key="1">
    <citation type="submission" date="2023-09" db="EMBL/GenBank/DDBJ databases">
        <authorList>
            <person name="Rey-Velasco X."/>
        </authorList>
    </citation>
    <scope>NUCLEOTIDE SEQUENCE [LARGE SCALE GENOMIC DNA]</scope>
    <source>
        <strain evidence="2 3">W431</strain>
    </source>
</reference>
<keyword evidence="1" id="KW-1133">Transmembrane helix</keyword>
<keyword evidence="1" id="KW-0472">Membrane</keyword>
<keyword evidence="1" id="KW-0812">Transmembrane</keyword>
<comment type="caution">
    <text evidence="2">The sequence shown here is derived from an EMBL/GenBank/DDBJ whole genome shotgun (WGS) entry which is preliminary data.</text>
</comment>
<accession>A0ABU3A4B6</accession>
<keyword evidence="3" id="KW-1185">Reference proteome</keyword>
<sequence length="42" mass="4895">MNFFNMLINDPIVLISFIGLATVIGICSFYVYYFIKNIEENN</sequence>
<protein>
    <submittedName>
        <fullName evidence="2">DUF3149 domain-containing protein</fullName>
    </submittedName>
</protein>
<dbReference type="InterPro" id="IPR021494">
    <property type="entry name" value="DUF3149"/>
</dbReference>
<name>A0ABU3A4B6_9GAMM</name>